<dbReference type="PANTHER" id="PTHR23501">
    <property type="entry name" value="MAJOR FACILITATOR SUPERFAMILY"/>
    <property type="match status" value="1"/>
</dbReference>
<feature type="transmembrane region" description="Helical" evidence="5">
    <location>
        <begin position="433"/>
        <end position="459"/>
    </location>
</feature>
<dbReference type="Proteomes" id="UP001201262">
    <property type="component" value="Unassembled WGS sequence"/>
</dbReference>
<comment type="subcellular location">
    <subcellularLocation>
        <location evidence="1">Membrane</location>
        <topology evidence="1">Multi-pass membrane protein</topology>
    </subcellularLocation>
</comment>
<evidence type="ECO:0000256" key="5">
    <source>
        <dbReference type="SAM" id="Phobius"/>
    </source>
</evidence>
<evidence type="ECO:0000256" key="1">
    <source>
        <dbReference type="ARBA" id="ARBA00004141"/>
    </source>
</evidence>
<dbReference type="AlphaFoldDB" id="A0AAD4KLZ9"/>
<dbReference type="PANTHER" id="PTHR23501:SF6">
    <property type="entry name" value="MULTIDRUG TRANSPORTER, PUTATIVE (AFU_ORTHOLOGUE AFUA_3G14560)-RELATED"/>
    <property type="match status" value="1"/>
</dbReference>
<evidence type="ECO:0000313" key="8">
    <source>
        <dbReference type="Proteomes" id="UP001201262"/>
    </source>
</evidence>
<dbReference type="GeneID" id="70247093"/>
<reference evidence="7" key="1">
    <citation type="submission" date="2021-12" db="EMBL/GenBank/DDBJ databases">
        <title>Convergent genome expansion in fungi linked to evolution of root-endophyte symbiosis.</title>
        <authorList>
            <consortium name="DOE Joint Genome Institute"/>
            <person name="Ke Y.-H."/>
            <person name="Bonito G."/>
            <person name="Liao H.-L."/>
            <person name="Looney B."/>
            <person name="Rojas-Flechas A."/>
            <person name="Nash J."/>
            <person name="Hameed K."/>
            <person name="Schadt C."/>
            <person name="Martin F."/>
            <person name="Crous P.W."/>
            <person name="Miettinen O."/>
            <person name="Magnuson J.K."/>
            <person name="Labbe J."/>
            <person name="Jacobson D."/>
            <person name="Doktycz M.J."/>
            <person name="Veneault-Fourrey C."/>
            <person name="Kuo A."/>
            <person name="Mondo S."/>
            <person name="Calhoun S."/>
            <person name="Riley R."/>
            <person name="Ohm R."/>
            <person name="LaButti K."/>
            <person name="Andreopoulos B."/>
            <person name="Pangilinan J."/>
            <person name="Nolan M."/>
            <person name="Tritt A."/>
            <person name="Clum A."/>
            <person name="Lipzen A."/>
            <person name="Daum C."/>
            <person name="Barry K."/>
            <person name="Grigoriev I.V."/>
            <person name="Vilgalys R."/>
        </authorList>
    </citation>
    <scope>NUCLEOTIDE SEQUENCE</scope>
    <source>
        <strain evidence="7">PMI_201</strain>
    </source>
</reference>
<keyword evidence="3 5" id="KW-1133">Transmembrane helix</keyword>
<dbReference type="InterPro" id="IPR020846">
    <property type="entry name" value="MFS_dom"/>
</dbReference>
<dbReference type="GO" id="GO:0015174">
    <property type="term" value="F:basic amino acid transmembrane transporter activity"/>
    <property type="evidence" value="ECO:0007669"/>
    <property type="project" value="TreeGrafter"/>
</dbReference>
<accession>A0AAD4KLZ9</accession>
<feature type="transmembrane region" description="Helical" evidence="5">
    <location>
        <begin position="135"/>
        <end position="156"/>
    </location>
</feature>
<dbReference type="GO" id="GO:0000329">
    <property type="term" value="C:fungal-type vacuole membrane"/>
    <property type="evidence" value="ECO:0007669"/>
    <property type="project" value="TreeGrafter"/>
</dbReference>
<dbReference type="SUPFAM" id="SSF103473">
    <property type="entry name" value="MFS general substrate transporter"/>
    <property type="match status" value="1"/>
</dbReference>
<keyword evidence="8" id="KW-1185">Reference proteome</keyword>
<dbReference type="InterPro" id="IPR036259">
    <property type="entry name" value="MFS_trans_sf"/>
</dbReference>
<keyword evidence="2 5" id="KW-0812">Transmembrane</keyword>
<gene>
    <name evidence="7" type="ORF">BGW36DRAFT_384558</name>
</gene>
<protein>
    <submittedName>
        <fullName evidence="7">MFS multidrug transporter</fullName>
    </submittedName>
</protein>
<proteinExistence type="predicted"/>
<evidence type="ECO:0000313" key="7">
    <source>
        <dbReference type="EMBL" id="KAH8694219.1"/>
    </source>
</evidence>
<feature type="transmembrane region" description="Helical" evidence="5">
    <location>
        <begin position="80"/>
        <end position="99"/>
    </location>
</feature>
<feature type="transmembrane region" description="Helical" evidence="5">
    <location>
        <begin position="168"/>
        <end position="187"/>
    </location>
</feature>
<evidence type="ECO:0000256" key="3">
    <source>
        <dbReference type="ARBA" id="ARBA00022989"/>
    </source>
</evidence>
<feature type="transmembrane region" description="Helical" evidence="5">
    <location>
        <begin position="111"/>
        <end position="129"/>
    </location>
</feature>
<sequence length="570" mass="60780">MDSRQFPPTEATPLLAADAGEIRESAAVVERDPENPALSPLRAIIVGIAISISMLIQATNMTMVTTSQSDIAADLDAFSSATWLTASFMIAVASISPLGGRFCQIFSLRSLILASNLVAGIGLFFTASARTLPMFLFGRVLTGCGGAGIYSTQAILVLELASKKRRGLFLGLTACVFTTGIAGGAVLAGAVTPKYGWRLIYYIQSPLALIVGPIIYLGIPPKPRAKDSSPGQSSFTSKLARLDYLGIVTLTTANLLFLYSVSSNTIPYPPILVSGILFVLFLWIESSPALTAEPIIPISILRSRGVLLTCLCSTGMMMARWAIVFYIPVYGIAVRGWSPAKAGMILIPTNLGFGLGGLTVGWFHIRKVTSYYTSCLIILTLFVTSFLSIAQLSTSDSPVILFALAVFYNGFCAGALLNYTLSHVLHLTLPSTHFIVTSLIATFRSFAGSFGAAVGGGIFSRVLKSQLDAGFLNSREDYQHFDHNSDDVEDLIRRLLGSPALVWQLNGNEKTIAIGAYQSALKATFLAACGLVALVTFLQAGTGWTAPVDSMTEVGQDVDEGAEDESIIRE</sequence>
<feature type="transmembrane region" description="Helical" evidence="5">
    <location>
        <begin position="240"/>
        <end position="260"/>
    </location>
</feature>
<dbReference type="Gene3D" id="1.20.1250.20">
    <property type="entry name" value="MFS general substrate transporter like domains"/>
    <property type="match status" value="2"/>
</dbReference>
<feature type="transmembrane region" description="Helical" evidence="5">
    <location>
        <begin position="370"/>
        <end position="393"/>
    </location>
</feature>
<keyword evidence="4 5" id="KW-0472">Membrane</keyword>
<dbReference type="PROSITE" id="PS50850">
    <property type="entry name" value="MFS"/>
    <property type="match status" value="1"/>
</dbReference>
<feature type="domain" description="Major facilitator superfamily (MFS) profile" evidence="6">
    <location>
        <begin position="46"/>
        <end position="542"/>
    </location>
</feature>
<comment type="caution">
    <text evidence="7">The sequence shown here is derived from an EMBL/GenBank/DDBJ whole genome shotgun (WGS) entry which is preliminary data.</text>
</comment>
<organism evidence="7 8">
    <name type="scientific">Talaromyces proteolyticus</name>
    <dbReference type="NCBI Taxonomy" id="1131652"/>
    <lineage>
        <taxon>Eukaryota</taxon>
        <taxon>Fungi</taxon>
        <taxon>Dikarya</taxon>
        <taxon>Ascomycota</taxon>
        <taxon>Pezizomycotina</taxon>
        <taxon>Eurotiomycetes</taxon>
        <taxon>Eurotiomycetidae</taxon>
        <taxon>Eurotiales</taxon>
        <taxon>Trichocomaceae</taxon>
        <taxon>Talaromyces</taxon>
        <taxon>Talaromyces sect. Bacilispori</taxon>
    </lineage>
</organism>
<feature type="transmembrane region" description="Helical" evidence="5">
    <location>
        <begin position="41"/>
        <end position="60"/>
    </location>
</feature>
<feature type="transmembrane region" description="Helical" evidence="5">
    <location>
        <begin position="305"/>
        <end position="330"/>
    </location>
</feature>
<evidence type="ECO:0000259" key="6">
    <source>
        <dbReference type="PROSITE" id="PS50850"/>
    </source>
</evidence>
<name>A0AAD4KLZ9_9EURO</name>
<evidence type="ECO:0000256" key="2">
    <source>
        <dbReference type="ARBA" id="ARBA00022692"/>
    </source>
</evidence>
<feature type="transmembrane region" description="Helical" evidence="5">
    <location>
        <begin position="266"/>
        <end position="284"/>
    </location>
</feature>
<feature type="transmembrane region" description="Helical" evidence="5">
    <location>
        <begin position="342"/>
        <end position="363"/>
    </location>
</feature>
<dbReference type="RefSeq" id="XP_046069889.1">
    <property type="nucleotide sequence ID" value="XM_046216806.1"/>
</dbReference>
<feature type="transmembrane region" description="Helical" evidence="5">
    <location>
        <begin position="399"/>
        <end position="421"/>
    </location>
</feature>
<evidence type="ECO:0000256" key="4">
    <source>
        <dbReference type="ARBA" id="ARBA00023136"/>
    </source>
</evidence>
<dbReference type="EMBL" id="JAJTJA010000009">
    <property type="protein sequence ID" value="KAH8694219.1"/>
    <property type="molecule type" value="Genomic_DNA"/>
</dbReference>
<dbReference type="Pfam" id="PF07690">
    <property type="entry name" value="MFS_1"/>
    <property type="match status" value="1"/>
</dbReference>
<feature type="transmembrane region" description="Helical" evidence="5">
    <location>
        <begin position="199"/>
        <end position="219"/>
    </location>
</feature>
<dbReference type="InterPro" id="IPR011701">
    <property type="entry name" value="MFS"/>
</dbReference>